<dbReference type="Gene3D" id="1.10.10.1320">
    <property type="entry name" value="Anti-sigma factor, zinc-finger domain"/>
    <property type="match status" value="1"/>
</dbReference>
<name>A0A0X3UBL5_9RHOB</name>
<dbReference type="Proteomes" id="UP000053791">
    <property type="component" value="Unassembled WGS sequence"/>
</dbReference>
<dbReference type="RefSeq" id="WP_068343206.1">
    <property type="nucleotide sequence ID" value="NZ_LQBQ01000001.1"/>
</dbReference>
<organism evidence="2 3">
    <name type="scientific">Ruegeria marisrubri</name>
    <dbReference type="NCBI Taxonomy" id="1685379"/>
    <lineage>
        <taxon>Bacteria</taxon>
        <taxon>Pseudomonadati</taxon>
        <taxon>Pseudomonadota</taxon>
        <taxon>Alphaproteobacteria</taxon>
        <taxon>Rhodobacterales</taxon>
        <taxon>Roseobacteraceae</taxon>
        <taxon>Ruegeria</taxon>
    </lineage>
</organism>
<proteinExistence type="predicted"/>
<evidence type="ECO:0000313" key="2">
    <source>
        <dbReference type="EMBL" id="KUJ85483.1"/>
    </source>
</evidence>
<evidence type="ECO:0000259" key="1">
    <source>
        <dbReference type="Pfam" id="PF12973"/>
    </source>
</evidence>
<keyword evidence="3" id="KW-1185">Reference proteome</keyword>
<dbReference type="OrthoDB" id="2988517at2"/>
<dbReference type="Pfam" id="PF12973">
    <property type="entry name" value="Cupin_7"/>
    <property type="match status" value="1"/>
</dbReference>
<dbReference type="Gene3D" id="2.60.120.10">
    <property type="entry name" value="Jelly Rolls"/>
    <property type="match status" value="1"/>
</dbReference>
<dbReference type="STRING" id="1685379.AVO45_00340"/>
<dbReference type="InterPro" id="IPR012807">
    <property type="entry name" value="Anti-sigma_ChrR"/>
</dbReference>
<dbReference type="InterPro" id="IPR041916">
    <property type="entry name" value="Anti_sigma_zinc_sf"/>
</dbReference>
<dbReference type="InterPro" id="IPR014710">
    <property type="entry name" value="RmlC-like_jellyroll"/>
</dbReference>
<comment type="caution">
    <text evidence="2">The sequence shown here is derived from an EMBL/GenBank/DDBJ whole genome shotgun (WGS) entry which is preliminary data.</text>
</comment>
<dbReference type="AlphaFoldDB" id="A0A0X3UBL5"/>
<feature type="domain" description="ChrR-like cupin" evidence="1">
    <location>
        <begin position="106"/>
        <end position="190"/>
    </location>
</feature>
<dbReference type="EMBL" id="LQBQ01000001">
    <property type="protein sequence ID" value="KUJ85483.1"/>
    <property type="molecule type" value="Genomic_DNA"/>
</dbReference>
<evidence type="ECO:0000313" key="3">
    <source>
        <dbReference type="Proteomes" id="UP000053791"/>
    </source>
</evidence>
<sequence>MNDITHHIPPRLIRAYASGSLPKSFSLVVAAHVSMCDECRARLEAEEFAGGAVLDTLAPASSDNYELLARTLAALDTPPLAEPQTHGAAGIYPAPIMQALKGRPPRWRPLGGGIRQTILDSDSEGSVRLLYIPPGSAVPDHGHNGLELTLVLQGSFHDETGSFGVGDVEVADADLDHTPMAGEGMPCICLAATDARLRFHSFVPRLLQPIFRI</sequence>
<dbReference type="InterPro" id="IPR025979">
    <property type="entry name" value="ChrR-like_cupin_dom"/>
</dbReference>
<accession>A0A0X3UBL5</accession>
<dbReference type="CDD" id="cd20301">
    <property type="entry name" value="cupin_ChrR"/>
    <property type="match status" value="1"/>
</dbReference>
<gene>
    <name evidence="2" type="ORF">AVO45_00340</name>
</gene>
<dbReference type="NCBIfam" id="TIGR02451">
    <property type="entry name" value="anti_sig_ChrR"/>
    <property type="match status" value="1"/>
</dbReference>
<dbReference type="InterPro" id="IPR011051">
    <property type="entry name" value="RmlC_Cupin_sf"/>
</dbReference>
<protein>
    <submittedName>
        <fullName evidence="2">Transcriptional regulator</fullName>
    </submittedName>
</protein>
<reference evidence="2 3" key="1">
    <citation type="submission" date="2015-12" db="EMBL/GenBank/DDBJ databases">
        <authorList>
            <person name="Shamseldin A."/>
            <person name="Moawad H."/>
            <person name="Abd El-Rahim W.M."/>
            <person name="Sadowsky M.J."/>
        </authorList>
    </citation>
    <scope>NUCLEOTIDE SEQUENCE [LARGE SCALE GENOMIC DNA]</scope>
    <source>
        <strain evidence="2 3">ZGT118</strain>
    </source>
</reference>
<dbReference type="SUPFAM" id="SSF51182">
    <property type="entry name" value="RmlC-like cupins"/>
    <property type="match status" value="1"/>
</dbReference>